<evidence type="ECO:0000256" key="5">
    <source>
        <dbReference type="ARBA" id="ARBA00022679"/>
    </source>
</evidence>
<evidence type="ECO:0000313" key="13">
    <source>
        <dbReference type="Proteomes" id="UP000310541"/>
    </source>
</evidence>
<comment type="catalytic activity">
    <reaction evidence="10">
        <text>uridine(54) in tRNA + (6R)-5,10-methylene-5,6,7,8-tetrahydrofolate + NADH + H(+) = 5-methyluridine(54) in tRNA + (6S)-5,6,7,8-tetrahydrofolate + NAD(+)</text>
        <dbReference type="Rhea" id="RHEA:16873"/>
        <dbReference type="Rhea" id="RHEA-COMP:10167"/>
        <dbReference type="Rhea" id="RHEA-COMP:10193"/>
        <dbReference type="ChEBI" id="CHEBI:15378"/>
        <dbReference type="ChEBI" id="CHEBI:15636"/>
        <dbReference type="ChEBI" id="CHEBI:57453"/>
        <dbReference type="ChEBI" id="CHEBI:57540"/>
        <dbReference type="ChEBI" id="CHEBI:57945"/>
        <dbReference type="ChEBI" id="CHEBI:65315"/>
        <dbReference type="ChEBI" id="CHEBI:74447"/>
        <dbReference type="EC" id="2.1.1.74"/>
    </reaction>
</comment>
<dbReference type="EC" id="2.1.1.74" evidence="10"/>
<evidence type="ECO:0000256" key="10">
    <source>
        <dbReference type="HAMAP-Rule" id="MF_01037"/>
    </source>
</evidence>
<evidence type="ECO:0000256" key="9">
    <source>
        <dbReference type="ARBA" id="ARBA00023027"/>
    </source>
</evidence>
<sequence length="434" mass="48290">MSNHVTVIGAGLAGSEAAWQLAKRGVDVHLYEMRPKKQTPAHHTDKFAELVCSNSLRANTLTNAVGVLKEEMRMMDSVIIKSADECAVPAGGALAVDRHEFAAKVTENVKNHPNVTVFSEECTKIPDGPTIIATGPLTSKDLSDQLKALSGEEYLYFYDAAAPIIETESIDMDKVYKKSRYDKGEAAYLNCPMTEEEFNTFYEALISAETVPLKEFEKEIFFEGCMPIEVMAQRGQKTMTFGPLKPVGLEDPRTGKRPYAVVQLRQDNASGTLYNIVGFQTHLKWGPQKEVIRLIPGLENADIVRYGVMHRNTFINSPNLLKATYQYKERENLFFAGQMTGVEGYVESAASGLIAGFNAARYMTDEEPVVFPEETALGSLANYITTANPDNFQPMNANFGLFPPLETRIKSKKERNETIANRALETIQNFVKRL</sequence>
<keyword evidence="8 10" id="KW-0521">NADP</keyword>
<comment type="function">
    <text evidence="10">Catalyzes the folate-dependent formation of 5-methyl-uridine at position 54 (M-5-U54) in all tRNAs.</text>
</comment>
<dbReference type="GO" id="GO:0050660">
    <property type="term" value="F:flavin adenine dinucleotide binding"/>
    <property type="evidence" value="ECO:0007669"/>
    <property type="project" value="UniProtKB-UniRule"/>
</dbReference>
<keyword evidence="4 10" id="KW-0285">Flavoprotein</keyword>
<evidence type="ECO:0000256" key="3">
    <source>
        <dbReference type="ARBA" id="ARBA00022603"/>
    </source>
</evidence>
<proteinExistence type="inferred from homology"/>
<dbReference type="PANTHER" id="PTHR11806">
    <property type="entry name" value="GLUCOSE INHIBITED DIVISION PROTEIN A"/>
    <property type="match status" value="1"/>
</dbReference>
<reference evidence="12 13" key="1">
    <citation type="submission" date="2019-04" db="EMBL/GenBank/DDBJ databases">
        <title>Genome sequence of Bacillus hwajinpoensis strain Y2.</title>
        <authorList>
            <person name="Fair J.L."/>
            <person name="Maclea K.S."/>
        </authorList>
    </citation>
    <scope>NUCLEOTIDE SEQUENCE [LARGE SCALE GENOMIC DNA]</scope>
    <source>
        <strain evidence="12 13">Y2</strain>
    </source>
</reference>
<organism evidence="12 13">
    <name type="scientific">Guptibacillus hwajinpoensis</name>
    <dbReference type="NCBI Taxonomy" id="208199"/>
    <lineage>
        <taxon>Bacteria</taxon>
        <taxon>Bacillati</taxon>
        <taxon>Bacillota</taxon>
        <taxon>Bacilli</taxon>
        <taxon>Bacillales</taxon>
        <taxon>Guptibacillaceae</taxon>
        <taxon>Guptibacillus</taxon>
    </lineage>
</organism>
<dbReference type="GO" id="GO:0047151">
    <property type="term" value="F:tRNA (uracil(54)-C5)-methyltransferase activity, 5,10-methylenetetrahydrofolate-dependent"/>
    <property type="evidence" value="ECO:0007669"/>
    <property type="project" value="UniProtKB-UniRule"/>
</dbReference>
<comment type="similarity">
    <text evidence="10">Belongs to the MnmG family. TrmFO subfamily.</text>
</comment>
<dbReference type="InterPro" id="IPR002218">
    <property type="entry name" value="MnmG-rel"/>
</dbReference>
<comment type="caution">
    <text evidence="12">The sequence shown here is derived from an EMBL/GenBank/DDBJ whole genome shotgun (WGS) entry which is preliminary data.</text>
</comment>
<evidence type="ECO:0000259" key="11">
    <source>
        <dbReference type="Pfam" id="PF01134"/>
    </source>
</evidence>
<dbReference type="InterPro" id="IPR004417">
    <property type="entry name" value="TrmFO"/>
</dbReference>
<evidence type="ECO:0000256" key="8">
    <source>
        <dbReference type="ARBA" id="ARBA00022857"/>
    </source>
</evidence>
<dbReference type="GO" id="GO:0030488">
    <property type="term" value="P:tRNA methylation"/>
    <property type="evidence" value="ECO:0007669"/>
    <property type="project" value="TreeGrafter"/>
</dbReference>
<dbReference type="Proteomes" id="UP000310541">
    <property type="component" value="Unassembled WGS sequence"/>
</dbReference>
<comment type="cofactor">
    <cofactor evidence="1 10">
        <name>FAD</name>
        <dbReference type="ChEBI" id="CHEBI:57692"/>
    </cofactor>
</comment>
<dbReference type="OrthoDB" id="9803114at2"/>
<protein>
    <recommendedName>
        <fullName evidence="10">Methylenetetrahydrofolate--tRNA-(uracil-5-)-methyltransferase TrmFO</fullName>
        <ecNumber evidence="10">2.1.1.74</ecNumber>
    </recommendedName>
    <alternativeName>
        <fullName evidence="10">Folate-dependent tRNA (uracil-5-)-methyltransferase</fullName>
    </alternativeName>
    <alternativeName>
        <fullName evidence="10">Folate-dependent tRNA(M-5-U54)-methyltransferase</fullName>
    </alternativeName>
</protein>
<dbReference type="FunFam" id="3.50.50.60:FF:000035">
    <property type="entry name" value="Methylenetetrahydrofolate--tRNA-(uracil-5-)-methyltransferase TrmFO"/>
    <property type="match status" value="1"/>
</dbReference>
<evidence type="ECO:0000256" key="1">
    <source>
        <dbReference type="ARBA" id="ARBA00001974"/>
    </source>
</evidence>
<comment type="subcellular location">
    <subcellularLocation>
        <location evidence="10">Cytoplasm</location>
    </subcellularLocation>
</comment>
<keyword evidence="7 10" id="KW-0274">FAD</keyword>
<evidence type="ECO:0000313" key="12">
    <source>
        <dbReference type="EMBL" id="TKD71670.1"/>
    </source>
</evidence>
<evidence type="ECO:0000256" key="4">
    <source>
        <dbReference type="ARBA" id="ARBA00022630"/>
    </source>
</evidence>
<dbReference type="NCBIfam" id="TIGR00137">
    <property type="entry name" value="gid_trmFO"/>
    <property type="match status" value="1"/>
</dbReference>
<dbReference type="Pfam" id="PF01134">
    <property type="entry name" value="GIDA"/>
    <property type="match status" value="1"/>
</dbReference>
<dbReference type="GO" id="GO:0002098">
    <property type="term" value="P:tRNA wobble uridine modification"/>
    <property type="evidence" value="ECO:0007669"/>
    <property type="project" value="TreeGrafter"/>
</dbReference>
<dbReference type="NCBIfam" id="NF003739">
    <property type="entry name" value="PRK05335.1"/>
    <property type="match status" value="1"/>
</dbReference>
<dbReference type="InterPro" id="IPR040131">
    <property type="entry name" value="MnmG_N"/>
</dbReference>
<keyword evidence="6 10" id="KW-0819">tRNA processing</keyword>
<evidence type="ECO:0000256" key="2">
    <source>
        <dbReference type="ARBA" id="ARBA00022490"/>
    </source>
</evidence>
<name>A0A4U1MMH6_9BACL</name>
<accession>A0A4U1MMH6</accession>
<gene>
    <name evidence="10 12" type="primary">trmFO</name>
    <name evidence="12" type="ORF">FBF83_02385</name>
</gene>
<keyword evidence="3 10" id="KW-0489">Methyltransferase</keyword>
<dbReference type="SUPFAM" id="SSF51905">
    <property type="entry name" value="FAD/NAD(P)-binding domain"/>
    <property type="match status" value="1"/>
</dbReference>
<keyword evidence="2 10" id="KW-0963">Cytoplasm</keyword>
<dbReference type="FunFam" id="3.50.50.60:FF:000040">
    <property type="entry name" value="Methylenetetrahydrofolate--tRNA-(uracil-5-)-methyltransferase TrmFO"/>
    <property type="match status" value="1"/>
</dbReference>
<keyword evidence="9 10" id="KW-0520">NAD</keyword>
<dbReference type="Gene3D" id="3.50.50.60">
    <property type="entry name" value="FAD/NAD(P)-binding domain"/>
    <property type="match status" value="2"/>
</dbReference>
<dbReference type="InterPro" id="IPR036188">
    <property type="entry name" value="FAD/NAD-bd_sf"/>
</dbReference>
<dbReference type="PANTHER" id="PTHR11806:SF2">
    <property type="entry name" value="METHYLENETETRAHYDROFOLATE--TRNA-(URACIL-5-)-METHYLTRANSFERASE TRMFO"/>
    <property type="match status" value="1"/>
</dbReference>
<keyword evidence="5 10" id="KW-0808">Transferase</keyword>
<comment type="catalytic activity">
    <reaction evidence="10">
        <text>uridine(54) in tRNA + (6R)-5,10-methylene-5,6,7,8-tetrahydrofolate + NADPH + H(+) = 5-methyluridine(54) in tRNA + (6S)-5,6,7,8-tetrahydrofolate + NADP(+)</text>
        <dbReference type="Rhea" id="RHEA:62372"/>
        <dbReference type="Rhea" id="RHEA-COMP:10167"/>
        <dbReference type="Rhea" id="RHEA-COMP:10193"/>
        <dbReference type="ChEBI" id="CHEBI:15378"/>
        <dbReference type="ChEBI" id="CHEBI:15636"/>
        <dbReference type="ChEBI" id="CHEBI:57453"/>
        <dbReference type="ChEBI" id="CHEBI:57783"/>
        <dbReference type="ChEBI" id="CHEBI:58349"/>
        <dbReference type="ChEBI" id="CHEBI:65315"/>
        <dbReference type="ChEBI" id="CHEBI:74447"/>
        <dbReference type="EC" id="2.1.1.74"/>
    </reaction>
</comment>
<feature type="binding site" evidence="10">
    <location>
        <begin position="9"/>
        <end position="14"/>
    </location>
    <ligand>
        <name>FAD</name>
        <dbReference type="ChEBI" id="CHEBI:57692"/>
    </ligand>
</feature>
<evidence type="ECO:0000256" key="6">
    <source>
        <dbReference type="ARBA" id="ARBA00022694"/>
    </source>
</evidence>
<dbReference type="AlphaFoldDB" id="A0A4U1MMH6"/>
<feature type="domain" description="MnmG N-terminal" evidence="11">
    <location>
        <begin position="5"/>
        <end position="366"/>
    </location>
</feature>
<dbReference type="GO" id="GO:0005829">
    <property type="term" value="C:cytosol"/>
    <property type="evidence" value="ECO:0007669"/>
    <property type="project" value="TreeGrafter"/>
</dbReference>
<dbReference type="HAMAP" id="MF_01037">
    <property type="entry name" value="TrmFO"/>
    <property type="match status" value="1"/>
</dbReference>
<dbReference type="RefSeq" id="WP_136945534.1">
    <property type="nucleotide sequence ID" value="NZ_SWFM01000001.1"/>
</dbReference>
<evidence type="ECO:0000256" key="7">
    <source>
        <dbReference type="ARBA" id="ARBA00022827"/>
    </source>
</evidence>
<dbReference type="EMBL" id="SWFM01000001">
    <property type="protein sequence ID" value="TKD71670.1"/>
    <property type="molecule type" value="Genomic_DNA"/>
</dbReference>